<sequence length="90" mass="10518">MIFVLGLPQSKGGRGSIFVVVDRFSKMTHFITYHKVDDACYIANFFFREVFQIRTPSSLDIFGGPYRVSLTLSYYFPLLVILKRMDKPQW</sequence>
<dbReference type="AlphaFoldDB" id="A0A371E9K7"/>
<dbReference type="OrthoDB" id="1435404at2759"/>
<reference evidence="1" key="1">
    <citation type="submission" date="2018-05" db="EMBL/GenBank/DDBJ databases">
        <title>Draft genome of Mucuna pruriens seed.</title>
        <authorList>
            <person name="Nnadi N.E."/>
            <person name="Vos R."/>
            <person name="Hasami M.H."/>
            <person name="Devisetty U.K."/>
            <person name="Aguiy J.C."/>
        </authorList>
    </citation>
    <scope>NUCLEOTIDE SEQUENCE [LARGE SCALE GENOMIC DNA]</scope>
    <source>
        <strain evidence="1">JCA_2017</strain>
    </source>
</reference>
<comment type="caution">
    <text evidence="1">The sequence shown here is derived from an EMBL/GenBank/DDBJ whole genome shotgun (WGS) entry which is preliminary data.</text>
</comment>
<gene>
    <name evidence="1" type="ORF">CR513_58926</name>
</gene>
<name>A0A371E9K7_MUCPR</name>
<keyword evidence="2" id="KW-1185">Reference proteome</keyword>
<dbReference type="Proteomes" id="UP000257109">
    <property type="component" value="Unassembled WGS sequence"/>
</dbReference>
<organism evidence="1 2">
    <name type="scientific">Mucuna pruriens</name>
    <name type="common">Velvet bean</name>
    <name type="synonym">Dolichos pruriens</name>
    <dbReference type="NCBI Taxonomy" id="157652"/>
    <lineage>
        <taxon>Eukaryota</taxon>
        <taxon>Viridiplantae</taxon>
        <taxon>Streptophyta</taxon>
        <taxon>Embryophyta</taxon>
        <taxon>Tracheophyta</taxon>
        <taxon>Spermatophyta</taxon>
        <taxon>Magnoliopsida</taxon>
        <taxon>eudicotyledons</taxon>
        <taxon>Gunneridae</taxon>
        <taxon>Pentapetalae</taxon>
        <taxon>rosids</taxon>
        <taxon>fabids</taxon>
        <taxon>Fabales</taxon>
        <taxon>Fabaceae</taxon>
        <taxon>Papilionoideae</taxon>
        <taxon>50 kb inversion clade</taxon>
        <taxon>NPAAA clade</taxon>
        <taxon>indigoferoid/millettioid clade</taxon>
        <taxon>Phaseoleae</taxon>
        <taxon>Mucuna</taxon>
    </lineage>
</organism>
<dbReference type="InterPro" id="IPR012337">
    <property type="entry name" value="RNaseH-like_sf"/>
</dbReference>
<evidence type="ECO:0008006" key="3">
    <source>
        <dbReference type="Google" id="ProtNLM"/>
    </source>
</evidence>
<protein>
    <recommendedName>
        <fullName evidence="3">Integrase catalytic domain-containing protein</fullName>
    </recommendedName>
</protein>
<proteinExistence type="predicted"/>
<dbReference type="PANTHER" id="PTHR35046:SF9">
    <property type="entry name" value="RNA-DIRECTED DNA POLYMERASE"/>
    <property type="match status" value="1"/>
</dbReference>
<evidence type="ECO:0000313" key="1">
    <source>
        <dbReference type="EMBL" id="RDX62712.1"/>
    </source>
</evidence>
<dbReference type="PANTHER" id="PTHR35046">
    <property type="entry name" value="ZINC KNUCKLE (CCHC-TYPE) FAMILY PROTEIN"/>
    <property type="match status" value="1"/>
</dbReference>
<dbReference type="EMBL" id="QJKJ01015322">
    <property type="protein sequence ID" value="RDX62712.1"/>
    <property type="molecule type" value="Genomic_DNA"/>
</dbReference>
<accession>A0A371E9K7</accession>
<evidence type="ECO:0000313" key="2">
    <source>
        <dbReference type="Proteomes" id="UP000257109"/>
    </source>
</evidence>
<feature type="non-terminal residue" evidence="1">
    <location>
        <position position="1"/>
    </location>
</feature>
<dbReference type="SUPFAM" id="SSF53098">
    <property type="entry name" value="Ribonuclease H-like"/>
    <property type="match status" value="1"/>
</dbReference>